<keyword evidence="1" id="KW-1133">Transmembrane helix</keyword>
<feature type="transmembrane region" description="Helical" evidence="1">
    <location>
        <begin position="29"/>
        <end position="46"/>
    </location>
</feature>
<dbReference type="EMBL" id="GEDG01003986">
    <property type="protein sequence ID" value="JAP34429.1"/>
    <property type="molecule type" value="Transcribed_RNA"/>
</dbReference>
<proteinExistence type="predicted"/>
<accession>A0A0V0I2G7</accession>
<name>A0A0V0I2G7_SOLCH</name>
<reference evidence="2" key="1">
    <citation type="submission" date="2015-12" db="EMBL/GenBank/DDBJ databases">
        <title>Gene expression during late stages of embryo sac development: a critical building block for successful pollen-pistil interactions.</title>
        <authorList>
            <person name="Liu Y."/>
            <person name="Joly V."/>
            <person name="Sabar M."/>
            <person name="Matton D.P."/>
        </authorList>
    </citation>
    <scope>NUCLEOTIDE SEQUENCE</scope>
</reference>
<evidence type="ECO:0000256" key="1">
    <source>
        <dbReference type="SAM" id="Phobius"/>
    </source>
</evidence>
<dbReference type="AlphaFoldDB" id="A0A0V0I2G7"/>
<dbReference type="EMBL" id="GEDG01011865">
    <property type="protein sequence ID" value="JAP26785.1"/>
    <property type="molecule type" value="Transcribed_RNA"/>
</dbReference>
<evidence type="ECO:0000313" key="2">
    <source>
        <dbReference type="EMBL" id="JAP26785.1"/>
    </source>
</evidence>
<sequence length="72" mass="8291">MGIPVASSKLITSWEISLSRYILMDLNEFPWAAIIIFFPLASWSSIKKSLDFWSKFSRCLLFFSVASVFSDF</sequence>
<organism evidence="2">
    <name type="scientific">Solanum chacoense</name>
    <name type="common">Chaco potato</name>
    <dbReference type="NCBI Taxonomy" id="4108"/>
    <lineage>
        <taxon>Eukaryota</taxon>
        <taxon>Viridiplantae</taxon>
        <taxon>Streptophyta</taxon>
        <taxon>Embryophyta</taxon>
        <taxon>Tracheophyta</taxon>
        <taxon>Spermatophyta</taxon>
        <taxon>Magnoliopsida</taxon>
        <taxon>eudicotyledons</taxon>
        <taxon>Gunneridae</taxon>
        <taxon>Pentapetalae</taxon>
        <taxon>asterids</taxon>
        <taxon>lamiids</taxon>
        <taxon>Solanales</taxon>
        <taxon>Solanaceae</taxon>
        <taxon>Solanoideae</taxon>
        <taxon>Solaneae</taxon>
        <taxon>Solanum</taxon>
    </lineage>
</organism>
<protein>
    <submittedName>
        <fullName evidence="2">Putative ovule protein</fullName>
    </submittedName>
</protein>
<keyword evidence="1" id="KW-0812">Transmembrane</keyword>
<keyword evidence="1" id="KW-0472">Membrane</keyword>